<dbReference type="AlphaFoldDB" id="A0A7W8UAT5"/>
<proteinExistence type="predicted"/>
<protein>
    <recommendedName>
        <fullName evidence="1">HepT-like domain-containing protein</fullName>
    </recommendedName>
</protein>
<sequence length="120" mass="13390">MAAVSSGIHNVYNGIEDVLLSAAKDVDDYVPTDGSVHQDILDQRSAEIAGTRPALLEIQLYDALCEIKRFRHLVRHKYGFDLKPDKVVTNLELLKSAFPAFIDAVIRLERAMRNGDDHDG</sequence>
<name>A0A7W8UAT5_9HYPH</name>
<dbReference type="Proteomes" id="UP000585507">
    <property type="component" value="Unassembled WGS sequence"/>
</dbReference>
<dbReference type="Pfam" id="PF20797">
    <property type="entry name" value="HepT-like_2"/>
    <property type="match status" value="1"/>
</dbReference>
<dbReference type="InterPro" id="IPR048769">
    <property type="entry name" value="HepT-like_dom"/>
</dbReference>
<comment type="caution">
    <text evidence="2">The sequence shown here is derived from an EMBL/GenBank/DDBJ whole genome shotgun (WGS) entry which is preliminary data.</text>
</comment>
<feature type="domain" description="HepT-like" evidence="1">
    <location>
        <begin position="3"/>
        <end position="110"/>
    </location>
</feature>
<evidence type="ECO:0000313" key="2">
    <source>
        <dbReference type="EMBL" id="MBB5535961.1"/>
    </source>
</evidence>
<dbReference type="RefSeq" id="WP_018324913.1">
    <property type="nucleotide sequence ID" value="NZ_JACHBK010000005.1"/>
</dbReference>
<evidence type="ECO:0000259" key="1">
    <source>
        <dbReference type="Pfam" id="PF20797"/>
    </source>
</evidence>
<reference evidence="2 3" key="1">
    <citation type="submission" date="2020-08" db="EMBL/GenBank/DDBJ databases">
        <title>Genomic Encyclopedia of Type Strains, Phase IV (KMG-V): Genome sequencing to study the core and pangenomes of soil and plant-associated prokaryotes.</title>
        <authorList>
            <person name="Whitman W."/>
        </authorList>
    </citation>
    <scope>NUCLEOTIDE SEQUENCE [LARGE SCALE GENOMIC DNA]</scope>
    <source>
        <strain evidence="2 3">SEMIA 4084</strain>
    </source>
</reference>
<gene>
    <name evidence="2" type="ORF">GGD55_002665</name>
</gene>
<dbReference type="EMBL" id="JACHBK010000005">
    <property type="protein sequence ID" value="MBB5535961.1"/>
    <property type="molecule type" value="Genomic_DNA"/>
</dbReference>
<keyword evidence="3" id="KW-1185">Reference proteome</keyword>
<evidence type="ECO:0000313" key="3">
    <source>
        <dbReference type="Proteomes" id="UP000585507"/>
    </source>
</evidence>
<organism evidence="2 3">
    <name type="scientific">Rhizobium giardinii</name>
    <dbReference type="NCBI Taxonomy" id="56731"/>
    <lineage>
        <taxon>Bacteria</taxon>
        <taxon>Pseudomonadati</taxon>
        <taxon>Pseudomonadota</taxon>
        <taxon>Alphaproteobacteria</taxon>
        <taxon>Hyphomicrobiales</taxon>
        <taxon>Rhizobiaceae</taxon>
        <taxon>Rhizobium/Agrobacterium group</taxon>
        <taxon>Rhizobium</taxon>
    </lineage>
</organism>
<accession>A0A7W8UAT5</accession>